<name>D7FB29_9HYME</name>
<proteinExistence type="evidence at transcript level"/>
<organism evidence="3">
    <name type="scientific">Chelonus inanitus</name>
    <dbReference type="NCBI Taxonomy" id="49201"/>
    <lineage>
        <taxon>Eukaryota</taxon>
        <taxon>Metazoa</taxon>
        <taxon>Ecdysozoa</taxon>
        <taxon>Arthropoda</taxon>
        <taxon>Hexapoda</taxon>
        <taxon>Insecta</taxon>
        <taxon>Pterygota</taxon>
        <taxon>Neoptera</taxon>
        <taxon>Endopterygota</taxon>
        <taxon>Hymenoptera</taxon>
        <taxon>Apocrita</taxon>
        <taxon>Ichneumonoidea</taxon>
        <taxon>Braconidae</taxon>
        <taxon>Cheloninae</taxon>
        <taxon>Chelonus</taxon>
    </lineage>
</organism>
<feature type="compositionally biased region" description="Acidic residues" evidence="2">
    <location>
        <begin position="268"/>
        <end position="284"/>
    </location>
</feature>
<evidence type="ECO:0000313" key="3">
    <source>
        <dbReference type="EMBL" id="CBA62599.1"/>
    </source>
</evidence>
<sequence length="293" mass="34422">MNIKVDKIESDHVFDKFINNLIKCLYNFLEQLENYYQAYLSIVFGVNLKESLNHEHKKVESKYNDLKVRLTEFLAVITRDSAEIKQKFNEIKLLKENYEFYTNLMKKVSNNENDSDINNITSMYGYIQGQLNELIPVQYNKIIKLNNFKFYLKHGSIEYQSYSDQKIFSIPIKHLMKDLKKSIQKIGVDKEIKKEYSTLKKSFHEIESLSSYSDFTPLQSIEDTLADAGSLHANSETKKRKEHSTINYRSEVATDTRNVKKKKTRDIDDSDDEDNDIDDNDDDNDLIKSNSER</sequence>
<accession>D7FB29</accession>
<dbReference type="EMBL" id="FN543436">
    <property type="protein sequence ID" value="CBA62599.1"/>
    <property type="molecule type" value="mRNA"/>
</dbReference>
<protein>
    <submittedName>
        <fullName evidence="3">BVpp66c protein</fullName>
    </submittedName>
</protein>
<evidence type="ECO:0000256" key="1">
    <source>
        <dbReference type="SAM" id="Coils"/>
    </source>
</evidence>
<feature type="region of interest" description="Disordered" evidence="2">
    <location>
        <begin position="232"/>
        <end position="293"/>
    </location>
</feature>
<keyword evidence="1" id="KW-0175">Coiled coil</keyword>
<evidence type="ECO:0000256" key="2">
    <source>
        <dbReference type="SAM" id="MobiDB-lite"/>
    </source>
</evidence>
<reference evidence="3" key="1">
    <citation type="submission" date="2009-08" db="EMBL/GenBank/DDBJ databases">
        <title>Identification of bracovirus particle proteins and analysis of their transcript levels at the stage of virion formation.</title>
        <authorList>
            <person name="Wetterwald C."/>
            <person name="Roth T."/>
            <person name="Kaeslin M."/>
            <person name="Anaheim M."/>
            <person name="Wespi G."/>
            <person name="Heller M."/>
            <person name="Meser P."/>
            <person name="Roditi I."/>
            <person name="Pfister-Wilhelm R."/>
            <person name="Bezier A."/>
            <person name="Gyapay G."/>
            <person name="Drezen J.M."/>
            <person name="Lanzrein B."/>
        </authorList>
    </citation>
    <scope>NUCLEOTIDE SEQUENCE</scope>
    <source>
        <tissue evidence="3">Ovary</tissue>
    </source>
</reference>
<feature type="coiled-coil region" evidence="1">
    <location>
        <begin position="49"/>
        <end position="111"/>
    </location>
</feature>
<gene>
    <name evidence="3" type="primary">bv66c</name>
</gene>
<dbReference type="AlphaFoldDB" id="D7FB29"/>